<comment type="caution">
    <text evidence="1">The sequence shown here is derived from an EMBL/GenBank/DDBJ whole genome shotgun (WGS) entry which is preliminary data.</text>
</comment>
<proteinExistence type="predicted"/>
<dbReference type="EMBL" id="JARK01001347">
    <property type="protein sequence ID" value="EYC25713.1"/>
    <property type="molecule type" value="Genomic_DNA"/>
</dbReference>
<accession>A0A016VG35</accession>
<gene>
    <name evidence="1" type="primary">Acey_s0011.g1346</name>
    <name evidence="1" type="ORF">Y032_0011g1346</name>
</gene>
<organism evidence="1 2">
    <name type="scientific">Ancylostoma ceylanicum</name>
    <dbReference type="NCBI Taxonomy" id="53326"/>
    <lineage>
        <taxon>Eukaryota</taxon>
        <taxon>Metazoa</taxon>
        <taxon>Ecdysozoa</taxon>
        <taxon>Nematoda</taxon>
        <taxon>Chromadorea</taxon>
        <taxon>Rhabditida</taxon>
        <taxon>Rhabditina</taxon>
        <taxon>Rhabditomorpha</taxon>
        <taxon>Strongyloidea</taxon>
        <taxon>Ancylostomatidae</taxon>
        <taxon>Ancylostomatinae</taxon>
        <taxon>Ancylostoma</taxon>
    </lineage>
</organism>
<reference evidence="2" key="1">
    <citation type="journal article" date="2015" name="Nat. Genet.">
        <title>The genome and transcriptome of the zoonotic hookworm Ancylostoma ceylanicum identify infection-specific gene families.</title>
        <authorList>
            <person name="Schwarz E.M."/>
            <person name="Hu Y."/>
            <person name="Antoshechkin I."/>
            <person name="Miller M.M."/>
            <person name="Sternberg P.W."/>
            <person name="Aroian R.V."/>
        </authorList>
    </citation>
    <scope>NUCLEOTIDE SEQUENCE</scope>
    <source>
        <strain evidence="2">HY135</strain>
    </source>
</reference>
<dbReference type="AlphaFoldDB" id="A0A016VG35"/>
<evidence type="ECO:0000313" key="2">
    <source>
        <dbReference type="Proteomes" id="UP000024635"/>
    </source>
</evidence>
<protein>
    <submittedName>
        <fullName evidence="1">Uncharacterized protein</fullName>
    </submittedName>
</protein>
<sequence length="73" mass="7943">MLLSGFRRSSLLAAFRQAGVLAVRSGLPLGRLSILPDPAKRLMTRCSSFRCSLSVFEISETDDPRLCMAVTAV</sequence>
<dbReference type="Proteomes" id="UP000024635">
    <property type="component" value="Unassembled WGS sequence"/>
</dbReference>
<name>A0A016VG35_9BILA</name>
<evidence type="ECO:0000313" key="1">
    <source>
        <dbReference type="EMBL" id="EYC25713.1"/>
    </source>
</evidence>
<keyword evidence="2" id="KW-1185">Reference proteome</keyword>